<evidence type="ECO:0000313" key="2">
    <source>
        <dbReference type="EMBL" id="ORY51251.1"/>
    </source>
</evidence>
<feature type="region of interest" description="Disordered" evidence="1">
    <location>
        <begin position="187"/>
        <end position="240"/>
    </location>
</feature>
<dbReference type="EMBL" id="MCGO01000005">
    <property type="protein sequence ID" value="ORY51251.1"/>
    <property type="molecule type" value="Genomic_DNA"/>
</dbReference>
<dbReference type="AlphaFoldDB" id="A0A1Y2CW57"/>
<evidence type="ECO:0000256" key="1">
    <source>
        <dbReference type="SAM" id="MobiDB-lite"/>
    </source>
</evidence>
<proteinExistence type="predicted"/>
<keyword evidence="3" id="KW-1185">Reference proteome</keyword>
<comment type="caution">
    <text evidence="2">The sequence shown here is derived from an EMBL/GenBank/DDBJ whole genome shotgun (WGS) entry which is preliminary data.</text>
</comment>
<feature type="compositionally biased region" description="Low complexity" evidence="1">
    <location>
        <begin position="162"/>
        <end position="171"/>
    </location>
</feature>
<reference evidence="2 3" key="1">
    <citation type="submission" date="2016-07" db="EMBL/GenBank/DDBJ databases">
        <title>Pervasive Adenine N6-methylation of Active Genes in Fungi.</title>
        <authorList>
            <consortium name="DOE Joint Genome Institute"/>
            <person name="Mondo S.J."/>
            <person name="Dannebaum R.O."/>
            <person name="Kuo R.C."/>
            <person name="Labutti K."/>
            <person name="Haridas S."/>
            <person name="Kuo A."/>
            <person name="Salamov A."/>
            <person name="Ahrendt S.R."/>
            <person name="Lipzen A."/>
            <person name="Sullivan W."/>
            <person name="Andreopoulos W.B."/>
            <person name="Clum A."/>
            <person name="Lindquist E."/>
            <person name="Daum C."/>
            <person name="Ramamoorthy G.K."/>
            <person name="Gryganskyi A."/>
            <person name="Culley D."/>
            <person name="Magnuson J.K."/>
            <person name="James T.Y."/>
            <person name="O'Malley M.A."/>
            <person name="Stajich J.E."/>
            <person name="Spatafora J.W."/>
            <person name="Visel A."/>
            <person name="Grigoriev I.V."/>
        </authorList>
    </citation>
    <scope>NUCLEOTIDE SEQUENCE [LARGE SCALE GENOMIC DNA]</scope>
    <source>
        <strain evidence="2 3">JEL800</strain>
    </source>
</reference>
<accession>A0A1Y2CW57</accession>
<dbReference type="OrthoDB" id="10427001at2759"/>
<feature type="non-terminal residue" evidence="2">
    <location>
        <position position="1"/>
    </location>
</feature>
<feature type="region of interest" description="Disordered" evidence="1">
    <location>
        <begin position="1"/>
        <end position="26"/>
    </location>
</feature>
<evidence type="ECO:0000313" key="3">
    <source>
        <dbReference type="Proteomes" id="UP000193642"/>
    </source>
</evidence>
<gene>
    <name evidence="2" type="ORF">BCR33DRAFT_712359</name>
</gene>
<feature type="compositionally biased region" description="Basic and acidic residues" evidence="1">
    <location>
        <begin position="145"/>
        <end position="157"/>
    </location>
</feature>
<sequence length="335" mass="36168">LETEKGETRPSPTTPKIESNSNSSSTIIFPYPKTYPFSISTESDSDTLFSTSARSSASTSSSTSKTVVTTSRLKAWPDLLPLLNLSLTDMPTAASKTRAIVKGKAGQNPFLAVPEELSEEFLGWMVEGGVLDGFNSNSKNSCLGKKGEQESASDRKSGSGGSVTTASSSATISTVADSSDVVVVDAEDEVQNSGNAVTNKQPKSRLMEDSEDDEDKDEEIPLTKKKRNNTGQTSQIDSEVHSKAKIPKIVVKNEATPYEKILKEIMPLYHTLSIEERDAIKAGVSSFLEEVDGGLAKCTIQEQGKPVLVVPGESVSEFKEWLLPELERCFPSLFE</sequence>
<feature type="compositionally biased region" description="Acidic residues" evidence="1">
    <location>
        <begin position="209"/>
        <end position="220"/>
    </location>
</feature>
<feature type="compositionally biased region" description="Polar residues" evidence="1">
    <location>
        <begin position="191"/>
        <end position="201"/>
    </location>
</feature>
<protein>
    <submittedName>
        <fullName evidence="2">Uncharacterized protein</fullName>
    </submittedName>
</protein>
<organism evidence="2 3">
    <name type="scientific">Rhizoclosmatium globosum</name>
    <dbReference type="NCBI Taxonomy" id="329046"/>
    <lineage>
        <taxon>Eukaryota</taxon>
        <taxon>Fungi</taxon>
        <taxon>Fungi incertae sedis</taxon>
        <taxon>Chytridiomycota</taxon>
        <taxon>Chytridiomycota incertae sedis</taxon>
        <taxon>Chytridiomycetes</taxon>
        <taxon>Chytridiales</taxon>
        <taxon>Chytriomycetaceae</taxon>
        <taxon>Rhizoclosmatium</taxon>
    </lineage>
</organism>
<feature type="region of interest" description="Disordered" evidence="1">
    <location>
        <begin position="137"/>
        <end position="171"/>
    </location>
</feature>
<dbReference type="Proteomes" id="UP000193642">
    <property type="component" value="Unassembled WGS sequence"/>
</dbReference>
<name>A0A1Y2CW57_9FUNG</name>